<feature type="transmembrane region" description="Helical" evidence="1">
    <location>
        <begin position="450"/>
        <end position="473"/>
    </location>
</feature>
<evidence type="ECO:0000313" key="3">
    <source>
        <dbReference type="Proteomes" id="UP001289135"/>
    </source>
</evidence>
<organism evidence="2 3">
    <name type="scientific">Lyticum sinuosum</name>
    <dbReference type="NCBI Taxonomy" id="1332059"/>
    <lineage>
        <taxon>Bacteria</taxon>
        <taxon>Pseudomonadati</taxon>
        <taxon>Pseudomonadota</taxon>
        <taxon>Alphaproteobacteria</taxon>
        <taxon>Rickettsiales</taxon>
        <taxon>Lyticum</taxon>
    </lineage>
</organism>
<evidence type="ECO:0000313" key="2">
    <source>
        <dbReference type="EMBL" id="MDZ5761203.1"/>
    </source>
</evidence>
<feature type="transmembrane region" description="Helical" evidence="1">
    <location>
        <begin position="265"/>
        <end position="298"/>
    </location>
</feature>
<keyword evidence="3" id="KW-1185">Reference proteome</keyword>
<feature type="transmembrane region" description="Helical" evidence="1">
    <location>
        <begin position="226"/>
        <end position="245"/>
    </location>
</feature>
<sequence length="582" mass="68449">MYLLNSIVQFLFTILNKKTTFFMITIISFIHITSLSYLFMPTNKEMITIGIGRVWLNEIKQRYTEIFNKNCEIDKKIIDNIDNKYEICINVNPLIIPNEFFPGAIAITLNNLSEKVVLYYKKILNRNFTDIENKIGMQDFIIKSRSNLYNHFTEYEYNNIYLKLGEKFFLHQNRLIFSRFISNILWILNGIILSILIKKIIKKQFISSLFILFYSINPTILENSGIFSSVNFVLTIDIIFIYIIIKYTKIYLYSDVISSIENFSYSLILALIAVISFFSAGIMSLFLLAISTIISISLMRGFFIINQKIYIDQNFIRKNNEIRIQNYIFFLKSMFTNLSSEDKNYDNKNFHSHFLSSKQEVKNSKCWFMFIFALILFLLFAWACYGFSLIPSSHKSIIGFIIKKENFYIPLSEFWIGIISRILAMSDVFWSSCQIGNMHMRCDVIQARIFTLISKCSIFLLFPFLLYLLYILINQSNQYYSFTFFSLSTIIIALVSLCLLSGRMKGGDETIQSIIYLLLNISIFTFLMILPLKQTIKEYFYTIIILTSFISTICIYPFYKNSNIHFPYIKILIEEDNIIHIK</sequence>
<keyword evidence="1" id="KW-0472">Membrane</keyword>
<dbReference type="AlphaFoldDB" id="A0AAE4VM22"/>
<dbReference type="EMBL" id="JARGYU010000001">
    <property type="protein sequence ID" value="MDZ5761203.1"/>
    <property type="molecule type" value="Genomic_DNA"/>
</dbReference>
<feature type="transmembrane region" description="Helical" evidence="1">
    <location>
        <begin position="366"/>
        <end position="388"/>
    </location>
</feature>
<gene>
    <name evidence="2" type="ORF">Lyticum_00370</name>
</gene>
<reference evidence="2" key="1">
    <citation type="submission" date="2023-02" db="EMBL/GenBank/DDBJ databases">
        <title>Host association and intracellularity evolved multiple times independently in the Rickettsiales.</title>
        <authorList>
            <person name="Castelli M."/>
            <person name="Nardi T."/>
            <person name="Gammuto L."/>
            <person name="Bellinzona G."/>
            <person name="Sabaneyeva E."/>
            <person name="Potekhin A."/>
            <person name="Serra V."/>
            <person name="Petroni G."/>
            <person name="Sassera D."/>
        </authorList>
    </citation>
    <scope>NUCLEOTIDE SEQUENCE</scope>
    <source>
        <strain evidence="2">USBL-36I1</strain>
    </source>
</reference>
<keyword evidence="1" id="KW-1133">Transmembrane helix</keyword>
<dbReference type="Proteomes" id="UP001289135">
    <property type="component" value="Unassembled WGS sequence"/>
</dbReference>
<feature type="transmembrane region" description="Helical" evidence="1">
    <location>
        <begin position="408"/>
        <end position="430"/>
    </location>
</feature>
<name>A0AAE4VM22_9RICK</name>
<protein>
    <submittedName>
        <fullName evidence="2">Uncharacterized protein</fullName>
    </submittedName>
</protein>
<evidence type="ECO:0000256" key="1">
    <source>
        <dbReference type="SAM" id="Phobius"/>
    </source>
</evidence>
<feature type="transmembrane region" description="Helical" evidence="1">
    <location>
        <begin position="176"/>
        <end position="197"/>
    </location>
</feature>
<feature type="transmembrane region" description="Helical" evidence="1">
    <location>
        <begin position="539"/>
        <end position="559"/>
    </location>
</feature>
<feature type="transmembrane region" description="Helical" evidence="1">
    <location>
        <begin position="514"/>
        <end position="533"/>
    </location>
</feature>
<accession>A0AAE4VM22</accession>
<proteinExistence type="predicted"/>
<comment type="caution">
    <text evidence="2">The sequence shown here is derived from an EMBL/GenBank/DDBJ whole genome shotgun (WGS) entry which is preliminary data.</text>
</comment>
<feature type="transmembrane region" description="Helical" evidence="1">
    <location>
        <begin position="20"/>
        <end position="40"/>
    </location>
</feature>
<feature type="transmembrane region" description="Helical" evidence="1">
    <location>
        <begin position="479"/>
        <end position="502"/>
    </location>
</feature>
<keyword evidence="1" id="KW-0812">Transmembrane</keyword>